<keyword evidence="3" id="KW-1185">Reference proteome</keyword>
<evidence type="ECO:0000256" key="1">
    <source>
        <dbReference type="SAM" id="MobiDB-lite"/>
    </source>
</evidence>
<comment type="caution">
    <text evidence="2">The sequence shown here is derived from an EMBL/GenBank/DDBJ whole genome shotgun (WGS) entry which is preliminary data.</text>
</comment>
<organism evidence="2 3">
    <name type="scientific">Folsomia candida</name>
    <name type="common">Springtail</name>
    <dbReference type="NCBI Taxonomy" id="158441"/>
    <lineage>
        <taxon>Eukaryota</taxon>
        <taxon>Metazoa</taxon>
        <taxon>Ecdysozoa</taxon>
        <taxon>Arthropoda</taxon>
        <taxon>Hexapoda</taxon>
        <taxon>Collembola</taxon>
        <taxon>Entomobryomorpha</taxon>
        <taxon>Isotomoidea</taxon>
        <taxon>Isotomidae</taxon>
        <taxon>Proisotominae</taxon>
        <taxon>Folsomia</taxon>
    </lineage>
</organism>
<dbReference type="EMBL" id="LNIX01000002">
    <property type="protein sequence ID" value="OXA59093.1"/>
    <property type="molecule type" value="Genomic_DNA"/>
</dbReference>
<evidence type="ECO:0000313" key="2">
    <source>
        <dbReference type="EMBL" id="OXA59093.1"/>
    </source>
</evidence>
<feature type="region of interest" description="Disordered" evidence="1">
    <location>
        <begin position="177"/>
        <end position="221"/>
    </location>
</feature>
<name>A0A226EN53_FOLCA</name>
<evidence type="ECO:0000313" key="3">
    <source>
        <dbReference type="Proteomes" id="UP000198287"/>
    </source>
</evidence>
<proteinExistence type="predicted"/>
<dbReference type="Proteomes" id="UP000198287">
    <property type="component" value="Unassembled WGS sequence"/>
</dbReference>
<dbReference type="AlphaFoldDB" id="A0A226EN53"/>
<gene>
    <name evidence="2" type="ORF">Fcan01_04450</name>
</gene>
<feature type="compositionally biased region" description="Low complexity" evidence="1">
    <location>
        <begin position="124"/>
        <end position="141"/>
    </location>
</feature>
<protein>
    <submittedName>
        <fullName evidence="2">Uncharacterized protein</fullName>
    </submittedName>
</protein>
<reference evidence="2 3" key="1">
    <citation type="submission" date="2015-12" db="EMBL/GenBank/DDBJ databases">
        <title>The genome of Folsomia candida.</title>
        <authorList>
            <person name="Faddeeva A."/>
            <person name="Derks M.F."/>
            <person name="Anvar Y."/>
            <person name="Smit S."/>
            <person name="Van Straalen N."/>
            <person name="Roelofs D."/>
        </authorList>
    </citation>
    <scope>NUCLEOTIDE SEQUENCE [LARGE SCALE GENOMIC DNA]</scope>
    <source>
        <strain evidence="2 3">VU population</strain>
        <tissue evidence="2">Whole body</tissue>
    </source>
</reference>
<sequence length="361" mass="41314">MFSTQISPSLLEPLLLPMQAYIIQMYHLRTKFPTMLKSYYNCLSVDIQNHSSLVKQELPNVLDILPLFNLKIFAEFISLLVTNPWSKINVICPTKVVNSALAIFKICYMIKNFKRRFPPPPTSSPQRRTSSQQYNSTSASSCNNPENSSSDSGYFSCSTLHSTTVKSTSVCDEEEEDEELICDSRSNKSSTNSFVEQEEPNRNKFYLGDEEDDEQTESKFALSEPMKEKLFPNAPLPKPVIKVQQVPLQLSSPTEVMGRTDQYSKDIYYLNNSTRFSPFQTYQLFHAAPNYDYIHTVTNEILEINLNKLMLRSINLKATPPEPSKKAIRELVSKTRSLCKLITDSEKSLFFFLVNLVEIIK</sequence>
<feature type="region of interest" description="Disordered" evidence="1">
    <location>
        <begin position="118"/>
        <end position="147"/>
    </location>
</feature>
<accession>A0A226EN53</accession>